<dbReference type="Proteomes" id="UP001150603">
    <property type="component" value="Unassembled WGS sequence"/>
</dbReference>
<proteinExistence type="predicted"/>
<reference evidence="1" key="1">
    <citation type="submission" date="2022-07" db="EMBL/GenBank/DDBJ databases">
        <title>Phylogenomic reconstructions and comparative analyses of Kickxellomycotina fungi.</title>
        <authorList>
            <person name="Reynolds N.K."/>
            <person name="Stajich J.E."/>
            <person name="Barry K."/>
            <person name="Grigoriev I.V."/>
            <person name="Crous P."/>
            <person name="Smith M.E."/>
        </authorList>
    </citation>
    <scope>NUCLEOTIDE SEQUENCE</scope>
    <source>
        <strain evidence="1">NRRL 5244</strain>
    </source>
</reference>
<protein>
    <submittedName>
        <fullName evidence="1">Suppressor protein stp22 of temperature-sensitive alpha-factor receptor and arginine permease</fullName>
    </submittedName>
</protein>
<name>A0ACC1J598_9FUNG</name>
<evidence type="ECO:0000313" key="2">
    <source>
        <dbReference type="Proteomes" id="UP001150603"/>
    </source>
</evidence>
<dbReference type="EMBL" id="JANBPW010003257">
    <property type="protein sequence ID" value="KAJ1938199.1"/>
    <property type="molecule type" value="Genomic_DNA"/>
</dbReference>
<keyword evidence="1" id="KW-0675">Receptor</keyword>
<sequence length="260" mass="28333">MSEEGFADTNEAFTQFTAIRDKYPLLFPAFADYVYENGRRQGLLCFHGTIPVPYHGAVFNIPVKFWFPLEFPTHRPMCYVTPTPAMIVKAGKYVDDKCKIYHPYLASWSAESQMVELIAQLIKVFSTEPPVYARTTEPASQMVMAQEPPAAQPVKPKVQSAFVRPMSAVESELAGVSAAAGSTSVDSAHHGLAQAAATVTSAGSSASPQATYKFNSVPGRPPIPSLSPTTAQQQQQQQQRIGSQPASQPESQHMTSHRNS</sequence>
<evidence type="ECO:0000313" key="1">
    <source>
        <dbReference type="EMBL" id="KAJ1938199.1"/>
    </source>
</evidence>
<keyword evidence="2" id="KW-1185">Reference proteome</keyword>
<organism evidence="1 2">
    <name type="scientific">Linderina macrospora</name>
    <dbReference type="NCBI Taxonomy" id="4868"/>
    <lineage>
        <taxon>Eukaryota</taxon>
        <taxon>Fungi</taxon>
        <taxon>Fungi incertae sedis</taxon>
        <taxon>Zoopagomycota</taxon>
        <taxon>Kickxellomycotina</taxon>
        <taxon>Kickxellomycetes</taxon>
        <taxon>Kickxellales</taxon>
        <taxon>Kickxellaceae</taxon>
        <taxon>Linderina</taxon>
    </lineage>
</organism>
<comment type="caution">
    <text evidence="1">The sequence shown here is derived from an EMBL/GenBank/DDBJ whole genome shotgun (WGS) entry which is preliminary data.</text>
</comment>
<accession>A0ACC1J598</accession>
<gene>
    <name evidence="1" type="primary">STP22</name>
    <name evidence="1" type="ORF">FBU59_004518</name>
</gene>
<feature type="non-terminal residue" evidence="1">
    <location>
        <position position="260"/>
    </location>
</feature>